<gene>
    <name evidence="1" type="ORF">ABE587_16050</name>
</gene>
<evidence type="ECO:0000313" key="1">
    <source>
        <dbReference type="EMBL" id="MEN5391337.1"/>
    </source>
</evidence>
<reference evidence="1 2" key="1">
    <citation type="submission" date="2024-04" db="EMBL/GenBank/DDBJ databases">
        <title>WGS of bacteria from Torrens River.</title>
        <authorList>
            <person name="Wyrsch E.R."/>
            <person name="Drigo B."/>
        </authorList>
    </citation>
    <scope>NUCLEOTIDE SEQUENCE [LARGE SCALE GENOMIC DNA]</scope>
    <source>
        <strain evidence="1 2">TWI153</strain>
    </source>
</reference>
<organism evidence="1 2">
    <name type="scientific">Stenotrophomonas hibiscicola</name>
    <dbReference type="NCBI Taxonomy" id="86189"/>
    <lineage>
        <taxon>Bacteria</taxon>
        <taxon>Pseudomonadati</taxon>
        <taxon>Pseudomonadota</taxon>
        <taxon>Gammaproteobacteria</taxon>
        <taxon>Lysobacterales</taxon>
        <taxon>Lysobacteraceae</taxon>
        <taxon>Stenotrophomonas</taxon>
        <taxon>Stenotrophomonas maltophilia group</taxon>
    </lineage>
</organism>
<proteinExistence type="predicted"/>
<keyword evidence="2" id="KW-1185">Reference proteome</keyword>
<protein>
    <submittedName>
        <fullName evidence="1">Uncharacterized protein</fullName>
    </submittedName>
</protein>
<sequence length="93" mass="9636">MAAFMALGAANYVTVRGGQIHNAGSGEVIRLQLNGDRAPLPGTARLLGSSSAFLFVWWPQQRRAEAIPIAALRTLQAAAVPVPSAAVTAGPSR</sequence>
<dbReference type="RefSeq" id="WP_134734757.1">
    <property type="nucleotide sequence ID" value="NZ_JAWISD010000015.1"/>
</dbReference>
<accession>A0ABV0CCL1</accession>
<evidence type="ECO:0000313" key="2">
    <source>
        <dbReference type="Proteomes" id="UP001400166"/>
    </source>
</evidence>
<name>A0ABV0CCL1_9GAMM</name>
<comment type="caution">
    <text evidence="1">The sequence shown here is derived from an EMBL/GenBank/DDBJ whole genome shotgun (WGS) entry which is preliminary data.</text>
</comment>
<dbReference type="Proteomes" id="UP001400166">
    <property type="component" value="Unassembled WGS sequence"/>
</dbReference>
<dbReference type="EMBL" id="JBDJOF010000040">
    <property type="protein sequence ID" value="MEN5391337.1"/>
    <property type="molecule type" value="Genomic_DNA"/>
</dbReference>